<keyword evidence="2" id="KW-1185">Reference proteome</keyword>
<organism evidence="1 2">
    <name type="scientific">Apibacter mensalis</name>
    <dbReference type="NCBI Taxonomy" id="1586267"/>
    <lineage>
        <taxon>Bacteria</taxon>
        <taxon>Pseudomonadati</taxon>
        <taxon>Bacteroidota</taxon>
        <taxon>Flavobacteriia</taxon>
        <taxon>Flavobacteriales</taxon>
        <taxon>Weeksellaceae</taxon>
        <taxon>Apibacter</taxon>
    </lineage>
</organism>
<evidence type="ECO:0000313" key="1">
    <source>
        <dbReference type="EMBL" id="CVK15598.1"/>
    </source>
</evidence>
<dbReference type="Proteomes" id="UP000182761">
    <property type="component" value="Unassembled WGS sequence"/>
</dbReference>
<accession>A0A0X3ANY4</accession>
<dbReference type="RefSeq" id="WP_141656170.1">
    <property type="nucleotide sequence ID" value="NZ_FCOR01000002.1"/>
</dbReference>
<protein>
    <submittedName>
        <fullName evidence="1">Uncharacterized protein</fullName>
    </submittedName>
</protein>
<dbReference type="AlphaFoldDB" id="A0A0X3ANY4"/>
<proteinExistence type="predicted"/>
<name>A0A0X3ANY4_9FLAO</name>
<reference evidence="1 2" key="1">
    <citation type="submission" date="2016-01" db="EMBL/GenBank/DDBJ databases">
        <authorList>
            <person name="McClelland M."/>
            <person name="Jain A."/>
            <person name="Saraogi P."/>
            <person name="Mendelson R."/>
            <person name="Westerman R."/>
            <person name="SanMiguel P."/>
            <person name="Csonka L."/>
        </authorList>
    </citation>
    <scope>NUCLEOTIDE SEQUENCE [LARGE SCALE GENOMIC DNA]</scope>
    <source>
        <strain evidence="1 2">R-53146</strain>
    </source>
</reference>
<dbReference type="STRING" id="1586267.GCA_001418685_00425"/>
<evidence type="ECO:0000313" key="2">
    <source>
        <dbReference type="Proteomes" id="UP000182761"/>
    </source>
</evidence>
<gene>
    <name evidence="1" type="ORF">Ga0061079_102145</name>
</gene>
<sequence length="156" mass="18246">MKHLIYITLLMFNISCVKTTAKTEQPVYRLKISEQEELIFLNYNKEFKLYSKPRLNKNGVISKIEGYGDEYEDTTYTGIYSIDIKISENKHYVKMDAISKGYVELSDKDSMLHENYQCVIIDIKKSKVVWSGVQMCDGEWKDNQWISNGQVEFDGK</sequence>
<dbReference type="OrthoDB" id="1261342at2"/>
<dbReference type="EMBL" id="FCOR01000002">
    <property type="protein sequence ID" value="CVK15598.1"/>
    <property type="molecule type" value="Genomic_DNA"/>
</dbReference>